<evidence type="ECO:0000313" key="3">
    <source>
        <dbReference type="Proteomes" id="UP001497453"/>
    </source>
</evidence>
<dbReference type="PANTHER" id="PTHR47942">
    <property type="entry name" value="TETRATRICOPEPTIDE REPEAT (TPR)-LIKE SUPERFAMILY PROTEIN-RELATED"/>
    <property type="match status" value="1"/>
</dbReference>
<dbReference type="PANTHER" id="PTHR47942:SF63">
    <property type="entry name" value="PENTATRICOPEPTIDE REPEAT-CONTAINING PROTEIN"/>
    <property type="match status" value="1"/>
</dbReference>
<reference evidence="3" key="1">
    <citation type="submission" date="2024-04" db="EMBL/GenBank/DDBJ databases">
        <authorList>
            <person name="Shaw F."/>
            <person name="Minotto A."/>
        </authorList>
    </citation>
    <scope>NUCLEOTIDE SEQUENCE [LARGE SCALE GENOMIC DNA]</scope>
</reference>
<organism evidence="2 3">
    <name type="scientific">Somion occarium</name>
    <dbReference type="NCBI Taxonomy" id="3059160"/>
    <lineage>
        <taxon>Eukaryota</taxon>
        <taxon>Fungi</taxon>
        <taxon>Dikarya</taxon>
        <taxon>Basidiomycota</taxon>
        <taxon>Agaricomycotina</taxon>
        <taxon>Agaricomycetes</taxon>
        <taxon>Polyporales</taxon>
        <taxon>Cerrenaceae</taxon>
        <taxon>Somion</taxon>
    </lineage>
</organism>
<evidence type="ECO:0000313" key="2">
    <source>
        <dbReference type="EMBL" id="CAL1695022.1"/>
    </source>
</evidence>
<dbReference type="NCBIfam" id="TIGR00756">
    <property type="entry name" value="PPR"/>
    <property type="match status" value="1"/>
</dbReference>
<keyword evidence="1" id="KW-0677">Repeat</keyword>
<keyword evidence="3" id="KW-1185">Reference proteome</keyword>
<dbReference type="EMBL" id="OZ037944">
    <property type="protein sequence ID" value="CAL1695022.1"/>
    <property type="molecule type" value="Genomic_DNA"/>
</dbReference>
<gene>
    <name evidence="2" type="ORF">GFSPODELE1_LOCUS558</name>
</gene>
<name>A0ABP1CLP3_9APHY</name>
<proteinExistence type="predicted"/>
<dbReference type="Gene3D" id="1.25.40.10">
    <property type="entry name" value="Tetratricopeptide repeat domain"/>
    <property type="match status" value="3"/>
</dbReference>
<evidence type="ECO:0000256" key="1">
    <source>
        <dbReference type="ARBA" id="ARBA00022737"/>
    </source>
</evidence>
<dbReference type="InterPro" id="IPR011990">
    <property type="entry name" value="TPR-like_helical_dom_sf"/>
</dbReference>
<protein>
    <recommendedName>
        <fullName evidence="4">Pentatricopeptide repeat-containing protein</fullName>
    </recommendedName>
</protein>
<dbReference type="InterPro" id="IPR002885">
    <property type="entry name" value="PPR_rpt"/>
</dbReference>
<accession>A0ABP1CLP3</accession>
<evidence type="ECO:0008006" key="4">
    <source>
        <dbReference type="Google" id="ProtNLM"/>
    </source>
</evidence>
<dbReference type="InterPro" id="IPR051222">
    <property type="entry name" value="PPR/CCM1_RNA-binding"/>
</dbReference>
<sequence>MSFKRIISDVGHIGWESFAPASRSSLVRSIPLQCIVTSRLITKTRRLLSVQAGFLPDAHQNSDTAERGRMGTLKLQNALSSHNNTRVRRAVLELFRDSTGSQAVSSSKDLGISKAVIMSTVDVLSSSGRSGDLSIVEGIMQHMQDHWRLPVDQEVHDTILRNLVKHGKARSTLHWLSDMRKKPGHCLPTLDQWHLFLEKCWKEDEVRLARRAVFSMRRSGCPPSESTFKLLLTIMFDSKSGPPRPDALKDIIWKMRDEGIPFTEALYNMAVSKYRDSGALTSLARVEELYQEMLQRREEMTKVEAPTDAQYTRQEEILTDILSEPNGKDRALKLLAEYQKRGFIPSTSTLTALGRSLSSVAELRFWERRLDVKANIATWGALIQNMAPKNIYNAIEAYRTALHDGHPPSLHMLSPLISAFSRRTFGKPSRESIDTALKFHRDYVTARTNNDLGADKTLPNNTSELTTYNILFRMLSSSSMTSKYFPIAVSLLEEMHKRGVAVDGATTTSTLILLMRNSTNYANAFDVYKKALKDKDGRTRFGPRQFAAILDTFCKLPFQEGLTPVPLYFEIVEDMRNAGFYMTSDIYTIIISHLARYVVTVPPADRDTRYKVASVIRRLHDMITLDASLVPDVALWNSLMDAYQRAGCFRDAYQLWNTLFISRKFDQASISIIMDACAYAGAVRTATDIYTRLHESNYKLNRRNWINWLECLCRLDKLGDALKLVCLEMGKDDRSIPPDEGIVRLLLRFAIRENREGEVRTKIKSYLPDLWESLPADIRNF</sequence>
<dbReference type="Pfam" id="PF01535">
    <property type="entry name" value="PPR"/>
    <property type="match status" value="1"/>
</dbReference>
<dbReference type="Proteomes" id="UP001497453">
    <property type="component" value="Chromosome 1"/>
</dbReference>